<name>A0A7W6RYG9_9PROT</name>
<protein>
    <submittedName>
        <fullName evidence="2">TRAP-type C4-dicarboxylate transport system substrate-binding protein</fullName>
    </submittedName>
</protein>
<evidence type="ECO:0000313" key="3">
    <source>
        <dbReference type="Proteomes" id="UP000555728"/>
    </source>
</evidence>
<reference evidence="2 3" key="1">
    <citation type="submission" date="2020-08" db="EMBL/GenBank/DDBJ databases">
        <title>Genome sequencing of Purple Non-Sulfur Bacteria from various extreme environments.</title>
        <authorList>
            <person name="Mayer M."/>
        </authorList>
    </citation>
    <scope>NUCLEOTIDE SEQUENCE [LARGE SCALE GENOMIC DNA]</scope>
    <source>
        <strain evidence="2 3">JA135</strain>
    </source>
</reference>
<gene>
    <name evidence="2" type="ORF">GGD88_001282</name>
</gene>
<comment type="caution">
    <text evidence="2">The sequence shown here is derived from an EMBL/GenBank/DDBJ whole genome shotgun (WGS) entry which is preliminary data.</text>
</comment>
<dbReference type="Proteomes" id="UP000555728">
    <property type="component" value="Unassembled WGS sequence"/>
</dbReference>
<dbReference type="AlphaFoldDB" id="A0A7W6RYG9"/>
<organism evidence="2 3">
    <name type="scientific">Roseospira goensis</name>
    <dbReference type="NCBI Taxonomy" id="391922"/>
    <lineage>
        <taxon>Bacteria</taxon>
        <taxon>Pseudomonadati</taxon>
        <taxon>Pseudomonadota</taxon>
        <taxon>Alphaproteobacteria</taxon>
        <taxon>Rhodospirillales</taxon>
        <taxon>Rhodospirillaceae</taxon>
        <taxon>Roseospira</taxon>
    </lineage>
</organism>
<dbReference type="GO" id="GO:0055085">
    <property type="term" value="P:transmembrane transport"/>
    <property type="evidence" value="ECO:0007669"/>
    <property type="project" value="InterPro"/>
</dbReference>
<dbReference type="CDD" id="cd13602">
    <property type="entry name" value="PBP2_TRAP_BpDctp6_7"/>
    <property type="match status" value="1"/>
</dbReference>
<sequence>MPHPSTSRHGRIRDVVLAAAVAVVASATTLALGVRAAQAEVWDMPMAYAASNYHSENNAKFAAAVTERTGGALEIKTHPGGSLVPGGEIFGAVRRGIAPIGERLMSALGNEHPIFEIDAVPFLATSFEDSRKLYEASKDATEQVLEDKGLKLLYAVPWPPQGLYAVRPIESVSDMEGLKFRAYNAATSQLAEMMGAIPTKIETAELSQAFATGVAESMISSGSTGYDRKIWEFVDYWYDVQAWLPKNMVIVNRDAWDALDEQTQGIVLEEAAKAEEAGWAEAQRLADWYKEQLAANGMTVAPPSPTLKAEFQELGAEMAADWTERAGEMGETVLETYESME</sequence>
<dbReference type="Gene3D" id="3.40.190.170">
    <property type="entry name" value="Bacterial extracellular solute-binding protein, family 7"/>
    <property type="match status" value="1"/>
</dbReference>
<dbReference type="PANTHER" id="PTHR33376:SF4">
    <property type="entry name" value="SIALIC ACID-BINDING PERIPLASMIC PROTEIN SIAP"/>
    <property type="match status" value="1"/>
</dbReference>
<evidence type="ECO:0000256" key="1">
    <source>
        <dbReference type="ARBA" id="ARBA00022729"/>
    </source>
</evidence>
<accession>A0A7W6RYG9</accession>
<dbReference type="NCBIfam" id="NF037995">
    <property type="entry name" value="TRAP_S1"/>
    <property type="match status" value="1"/>
</dbReference>
<dbReference type="InterPro" id="IPR018389">
    <property type="entry name" value="DctP_fam"/>
</dbReference>
<dbReference type="EMBL" id="JACIGI010000008">
    <property type="protein sequence ID" value="MBB4285563.1"/>
    <property type="molecule type" value="Genomic_DNA"/>
</dbReference>
<keyword evidence="3" id="KW-1185">Reference proteome</keyword>
<dbReference type="RefSeq" id="WP_184432982.1">
    <property type="nucleotide sequence ID" value="NZ_JACIGI010000008.1"/>
</dbReference>
<dbReference type="Pfam" id="PF03480">
    <property type="entry name" value="DctP"/>
    <property type="match status" value="1"/>
</dbReference>
<dbReference type="InterPro" id="IPR038404">
    <property type="entry name" value="TRAP_DctP_sf"/>
</dbReference>
<dbReference type="PANTHER" id="PTHR33376">
    <property type="match status" value="1"/>
</dbReference>
<keyword evidence="1" id="KW-0732">Signal</keyword>
<proteinExistence type="predicted"/>
<evidence type="ECO:0000313" key="2">
    <source>
        <dbReference type="EMBL" id="MBB4285563.1"/>
    </source>
</evidence>